<gene>
    <name evidence="2" type="ORF">BD626DRAFT_490467</name>
</gene>
<feature type="region of interest" description="Disordered" evidence="1">
    <location>
        <begin position="36"/>
        <end position="82"/>
    </location>
</feature>
<evidence type="ECO:0000256" key="1">
    <source>
        <dbReference type="SAM" id="MobiDB-lite"/>
    </source>
</evidence>
<evidence type="ECO:0000313" key="2">
    <source>
        <dbReference type="EMBL" id="TRM64962.1"/>
    </source>
</evidence>
<name>A0A550CJI5_9AGAR</name>
<accession>A0A550CJI5</accession>
<reference evidence="2 3" key="1">
    <citation type="journal article" date="2019" name="New Phytol.">
        <title>Comparative genomics reveals unique wood-decay strategies and fruiting body development in the Schizophyllaceae.</title>
        <authorList>
            <person name="Almasi E."/>
            <person name="Sahu N."/>
            <person name="Krizsan K."/>
            <person name="Balint B."/>
            <person name="Kovacs G.M."/>
            <person name="Kiss B."/>
            <person name="Cseklye J."/>
            <person name="Drula E."/>
            <person name="Henrissat B."/>
            <person name="Nagy I."/>
            <person name="Chovatia M."/>
            <person name="Adam C."/>
            <person name="LaButti K."/>
            <person name="Lipzen A."/>
            <person name="Riley R."/>
            <person name="Grigoriev I.V."/>
            <person name="Nagy L.G."/>
        </authorList>
    </citation>
    <scope>NUCLEOTIDE SEQUENCE [LARGE SCALE GENOMIC DNA]</scope>
    <source>
        <strain evidence="2 3">NL-1724</strain>
    </source>
</reference>
<feature type="compositionally biased region" description="Polar residues" evidence="1">
    <location>
        <begin position="36"/>
        <end position="48"/>
    </location>
</feature>
<feature type="region of interest" description="Disordered" evidence="1">
    <location>
        <begin position="1"/>
        <end position="23"/>
    </location>
</feature>
<comment type="caution">
    <text evidence="2">The sequence shown here is derived from an EMBL/GenBank/DDBJ whole genome shotgun (WGS) entry which is preliminary data.</text>
</comment>
<evidence type="ECO:0000313" key="3">
    <source>
        <dbReference type="Proteomes" id="UP000320762"/>
    </source>
</evidence>
<proteinExistence type="predicted"/>
<dbReference type="EMBL" id="VDMD01000006">
    <property type="protein sequence ID" value="TRM64962.1"/>
    <property type="molecule type" value="Genomic_DNA"/>
</dbReference>
<dbReference type="AlphaFoldDB" id="A0A550CJI5"/>
<keyword evidence="3" id="KW-1185">Reference proteome</keyword>
<protein>
    <submittedName>
        <fullName evidence="2">Uncharacterized protein</fullName>
    </submittedName>
</protein>
<organism evidence="2 3">
    <name type="scientific">Schizophyllum amplum</name>
    <dbReference type="NCBI Taxonomy" id="97359"/>
    <lineage>
        <taxon>Eukaryota</taxon>
        <taxon>Fungi</taxon>
        <taxon>Dikarya</taxon>
        <taxon>Basidiomycota</taxon>
        <taxon>Agaricomycotina</taxon>
        <taxon>Agaricomycetes</taxon>
        <taxon>Agaricomycetidae</taxon>
        <taxon>Agaricales</taxon>
        <taxon>Schizophyllaceae</taxon>
        <taxon>Schizophyllum</taxon>
    </lineage>
</organism>
<sequence length="136" mass="14934">MTTIMAAVEEGPAAPRPSDGLTGRVGVFHLSNTSAEVEMTPGQSSLSARAQRPALASMRDAAPAGHMNAPRERPTRNAVHPTSYACRRVNVSQTLRFRATTHDPDRDGAAQGSRRRARLTLRMLWMWLPHSKYVSE</sequence>
<dbReference type="Proteomes" id="UP000320762">
    <property type="component" value="Unassembled WGS sequence"/>
</dbReference>
<feature type="region of interest" description="Disordered" evidence="1">
    <location>
        <begin position="95"/>
        <end position="115"/>
    </location>
</feature>